<dbReference type="GO" id="GO:0009073">
    <property type="term" value="P:aromatic amino acid family biosynthetic process"/>
    <property type="evidence" value="ECO:0007669"/>
    <property type="project" value="UniProtKB-KW"/>
</dbReference>
<protein>
    <recommendedName>
        <fullName evidence="4">Shikimate dehydrogenase (NADP(+))</fullName>
        <shortName evidence="4">SDH</shortName>
        <ecNumber evidence="4">1.1.1.25</ecNumber>
    </recommendedName>
</protein>
<sequence>MMIRSGLVGRSILASRSPDLHQGEGRALGLEVSYELFDFTARDLPDSALAEVIGTLRDDGFAGFNVTYPFKQAIVPLLDELDESALAVGAVNTVAIREGRLIGYNTDMIGFRLSMEQGLPGARLERVVQLGAGGAGAAVANALLSLGVRRLVLVDVDPARAEQLRSELAARFPGQDVECGAPGTLDTTGADGIVNATPIGMNGKPGMPLPPEKIAARQWVADIIYFPRETELLRVAKSKGCATINGVGMVVGQAARAFEIITGHAADARRMRAMLD</sequence>
<dbReference type="GO" id="GO:0004764">
    <property type="term" value="F:shikimate 3-dehydrogenase (NADP+) activity"/>
    <property type="evidence" value="ECO:0007669"/>
    <property type="project" value="UniProtKB-UniRule"/>
</dbReference>
<evidence type="ECO:0000256" key="2">
    <source>
        <dbReference type="ARBA" id="ARBA00023002"/>
    </source>
</evidence>
<dbReference type="PANTHER" id="PTHR21089:SF1">
    <property type="entry name" value="BIFUNCTIONAL 3-DEHYDROQUINATE DEHYDRATASE_SHIKIMATE DEHYDROGENASE, CHLOROPLASTIC"/>
    <property type="match status" value="1"/>
</dbReference>
<dbReference type="RefSeq" id="WP_011445240.1">
    <property type="nucleotide sequence ID" value="NC_007794.1"/>
</dbReference>
<dbReference type="Gene3D" id="3.40.50.10860">
    <property type="entry name" value="Leucine Dehydrogenase, chain A, domain 1"/>
    <property type="match status" value="1"/>
</dbReference>
<feature type="binding site" evidence="4">
    <location>
        <position position="225"/>
    </location>
    <ligand>
        <name>shikimate</name>
        <dbReference type="ChEBI" id="CHEBI:36208"/>
    </ligand>
</feature>
<feature type="binding site" evidence="4">
    <location>
        <begin position="131"/>
        <end position="135"/>
    </location>
    <ligand>
        <name>NADP(+)</name>
        <dbReference type="ChEBI" id="CHEBI:58349"/>
    </ligand>
</feature>
<feature type="binding site" evidence="4">
    <location>
        <position position="107"/>
    </location>
    <ligand>
        <name>shikimate</name>
        <dbReference type="ChEBI" id="CHEBI:36208"/>
    </ligand>
</feature>
<dbReference type="InterPro" id="IPR046346">
    <property type="entry name" value="Aminoacid_DH-like_N_sf"/>
</dbReference>
<dbReference type="GO" id="GO:0019632">
    <property type="term" value="P:shikimate metabolic process"/>
    <property type="evidence" value="ECO:0007669"/>
    <property type="project" value="TreeGrafter"/>
</dbReference>
<feature type="binding site" evidence="4">
    <location>
        <position position="246"/>
    </location>
    <ligand>
        <name>NADP(+)</name>
        <dbReference type="ChEBI" id="CHEBI:58349"/>
    </ligand>
</feature>
<evidence type="ECO:0000259" key="6">
    <source>
        <dbReference type="Pfam" id="PF18317"/>
    </source>
</evidence>
<keyword evidence="4" id="KW-0028">Amino-acid biosynthesis</keyword>
<feature type="domain" description="Shikimate dehydrogenase substrate binding N-terminal" evidence="5">
    <location>
        <begin position="7"/>
        <end position="94"/>
    </location>
</feature>
<name>Q2G7Z3_NOVAD</name>
<feature type="binding site" evidence="4">
    <location>
        <begin position="15"/>
        <end position="17"/>
    </location>
    <ligand>
        <name>shikimate</name>
        <dbReference type="ChEBI" id="CHEBI:36208"/>
    </ligand>
</feature>
<feature type="domain" description="SDH C-terminal" evidence="6">
    <location>
        <begin position="246"/>
        <end position="273"/>
    </location>
</feature>
<feature type="binding site" evidence="4">
    <location>
        <position position="223"/>
    </location>
    <ligand>
        <name>NADP(+)</name>
        <dbReference type="ChEBI" id="CHEBI:58349"/>
    </ligand>
</feature>
<dbReference type="HAMAP" id="MF_00222">
    <property type="entry name" value="Shikimate_DH_AroE"/>
    <property type="match status" value="1"/>
</dbReference>
<dbReference type="NCBIfam" id="NF009201">
    <property type="entry name" value="PRK12549.1"/>
    <property type="match status" value="1"/>
</dbReference>
<dbReference type="EMBL" id="CP000248">
    <property type="protein sequence ID" value="ABD26030.1"/>
    <property type="molecule type" value="Genomic_DNA"/>
</dbReference>
<feature type="binding site" evidence="4">
    <location>
        <position position="253"/>
    </location>
    <ligand>
        <name>shikimate</name>
        <dbReference type="ChEBI" id="CHEBI:36208"/>
    </ligand>
</feature>
<dbReference type="Pfam" id="PF08501">
    <property type="entry name" value="Shikimate_dh_N"/>
    <property type="match status" value="1"/>
</dbReference>
<comment type="similarity">
    <text evidence="4">Belongs to the shikimate dehydrogenase family.</text>
</comment>
<keyword evidence="2 4" id="KW-0560">Oxidoreductase</keyword>
<gene>
    <name evidence="4" type="primary">aroE</name>
    <name evidence="7" type="ordered locus">Saro_1590</name>
</gene>
<dbReference type="UniPathway" id="UPA00053">
    <property type="reaction ID" value="UER00087"/>
</dbReference>
<keyword evidence="3 4" id="KW-0057">Aromatic amino acid biosynthesis</keyword>
<comment type="subunit">
    <text evidence="4">Homodimer.</text>
</comment>
<dbReference type="GO" id="GO:0005829">
    <property type="term" value="C:cytosol"/>
    <property type="evidence" value="ECO:0007669"/>
    <property type="project" value="TreeGrafter"/>
</dbReference>
<comment type="function">
    <text evidence="4">Involved in the biosynthesis of the chorismate, which leads to the biosynthesis of aromatic amino acids. Catalyzes the reversible NADPH linked reduction of 3-dehydroshikimate (DHSA) to yield shikimate (SA).</text>
</comment>
<proteinExistence type="inferred from homology"/>
<dbReference type="EC" id="1.1.1.25" evidence="4"/>
<dbReference type="KEGG" id="nar:Saro_1590"/>
<dbReference type="Proteomes" id="UP000009134">
    <property type="component" value="Chromosome"/>
</dbReference>
<keyword evidence="8" id="KW-1185">Reference proteome</keyword>
<feature type="binding site" evidence="4">
    <location>
        <position position="92"/>
    </location>
    <ligand>
        <name>shikimate</name>
        <dbReference type="ChEBI" id="CHEBI:36208"/>
    </ligand>
</feature>
<dbReference type="CDD" id="cd01065">
    <property type="entry name" value="NAD_bind_Shikimate_DH"/>
    <property type="match status" value="1"/>
</dbReference>
<feature type="binding site" evidence="4">
    <location>
        <position position="67"/>
    </location>
    <ligand>
        <name>shikimate</name>
        <dbReference type="ChEBI" id="CHEBI:36208"/>
    </ligand>
</feature>
<dbReference type="GO" id="GO:0008652">
    <property type="term" value="P:amino acid biosynthetic process"/>
    <property type="evidence" value="ECO:0007669"/>
    <property type="project" value="UniProtKB-KW"/>
</dbReference>
<dbReference type="InterPro" id="IPR041121">
    <property type="entry name" value="SDH_C"/>
</dbReference>
<dbReference type="HOGENOM" id="CLU_044063_4_3_5"/>
<feature type="binding site" evidence="4">
    <location>
        <position position="83"/>
    </location>
    <ligand>
        <name>NADP(+)</name>
        <dbReference type="ChEBI" id="CHEBI:58349"/>
    </ligand>
</feature>
<dbReference type="Pfam" id="PF18317">
    <property type="entry name" value="SDH_C"/>
    <property type="match status" value="1"/>
</dbReference>
<organism evidence="7 8">
    <name type="scientific">Novosphingobium aromaticivorans (strain ATCC 700278 / DSM 12444 / CCUG 56034 / CIP 105152 / NBRC 16084 / F199)</name>
    <dbReference type="NCBI Taxonomy" id="279238"/>
    <lineage>
        <taxon>Bacteria</taxon>
        <taxon>Pseudomonadati</taxon>
        <taxon>Pseudomonadota</taxon>
        <taxon>Alphaproteobacteria</taxon>
        <taxon>Sphingomonadales</taxon>
        <taxon>Sphingomonadaceae</taxon>
        <taxon>Novosphingobium</taxon>
    </lineage>
</organism>
<dbReference type="SUPFAM" id="SSF53223">
    <property type="entry name" value="Aminoacid dehydrogenase-like, N-terminal domain"/>
    <property type="match status" value="1"/>
</dbReference>
<evidence type="ECO:0000256" key="3">
    <source>
        <dbReference type="ARBA" id="ARBA00023141"/>
    </source>
</evidence>
<dbReference type="SUPFAM" id="SSF51735">
    <property type="entry name" value="NAD(P)-binding Rossmann-fold domains"/>
    <property type="match status" value="1"/>
</dbReference>
<accession>Q2G7Z3</accession>
<reference evidence="8" key="1">
    <citation type="submission" date="2006-01" db="EMBL/GenBank/DDBJ databases">
        <title>Complete sequence of Novosphingobium aromaticivorans DSM 12444.</title>
        <authorList>
            <consortium name="US DOE Joint Genome Institute"/>
            <person name="Copeland A."/>
            <person name="Lucas S."/>
            <person name="Lapidus A."/>
            <person name="Barry K."/>
            <person name="Detter J.C."/>
            <person name="Glavina T."/>
            <person name="Hammon N."/>
            <person name="Israni S."/>
            <person name="Pitluck S."/>
            <person name="Chain P."/>
            <person name="Malfatti S."/>
            <person name="Shin M."/>
            <person name="Vergez L."/>
            <person name="Schmutz J."/>
            <person name="Larimer F."/>
            <person name="Land M."/>
            <person name="Kyrpides N."/>
            <person name="Ivanova N."/>
            <person name="Fredrickson J."/>
            <person name="Balkwill D."/>
            <person name="Romine M.F."/>
            <person name="Richardson P."/>
        </authorList>
    </citation>
    <scope>NUCLEOTIDE SEQUENCE [LARGE SCALE GENOMIC DNA]</scope>
    <source>
        <strain evidence="8">ATCC 700278 / DSM 12444 / CCUG 56034 / CIP 105152 / NBRC 16084 / F199</strain>
    </source>
</reference>
<dbReference type="InterPro" id="IPR022893">
    <property type="entry name" value="Shikimate_DH_fam"/>
</dbReference>
<dbReference type="AlphaFoldDB" id="Q2G7Z3"/>
<evidence type="ECO:0000256" key="1">
    <source>
        <dbReference type="ARBA" id="ARBA00004871"/>
    </source>
</evidence>
<dbReference type="PANTHER" id="PTHR21089">
    <property type="entry name" value="SHIKIMATE DEHYDROGENASE"/>
    <property type="match status" value="1"/>
</dbReference>
<dbReference type="eggNOG" id="COG0169">
    <property type="taxonomic scope" value="Bacteria"/>
</dbReference>
<evidence type="ECO:0000313" key="7">
    <source>
        <dbReference type="EMBL" id="ABD26030.1"/>
    </source>
</evidence>
<dbReference type="InterPro" id="IPR036291">
    <property type="entry name" value="NAD(P)-bd_dom_sf"/>
</dbReference>
<evidence type="ECO:0000259" key="5">
    <source>
        <dbReference type="Pfam" id="PF08501"/>
    </source>
</evidence>
<comment type="catalytic activity">
    <reaction evidence="4">
        <text>shikimate + NADP(+) = 3-dehydroshikimate + NADPH + H(+)</text>
        <dbReference type="Rhea" id="RHEA:17737"/>
        <dbReference type="ChEBI" id="CHEBI:15378"/>
        <dbReference type="ChEBI" id="CHEBI:16630"/>
        <dbReference type="ChEBI" id="CHEBI:36208"/>
        <dbReference type="ChEBI" id="CHEBI:57783"/>
        <dbReference type="ChEBI" id="CHEBI:58349"/>
        <dbReference type="EC" id="1.1.1.25"/>
    </reaction>
</comment>
<comment type="caution">
    <text evidence="4">Lacks conserved residue(s) required for the propagation of feature annotation.</text>
</comment>
<comment type="pathway">
    <text evidence="1 4">Metabolic intermediate biosynthesis; chorismate biosynthesis; chorismate from D-erythrose 4-phosphate and phosphoenolpyruvate: step 4/7.</text>
</comment>
<evidence type="ECO:0000256" key="4">
    <source>
        <dbReference type="HAMAP-Rule" id="MF_00222"/>
    </source>
</evidence>
<dbReference type="GO" id="GO:0009423">
    <property type="term" value="P:chorismate biosynthetic process"/>
    <property type="evidence" value="ECO:0007669"/>
    <property type="project" value="UniProtKB-UniRule"/>
</dbReference>
<dbReference type="STRING" id="279238.Saro_1590"/>
<dbReference type="InterPro" id="IPR013708">
    <property type="entry name" value="Shikimate_DH-bd_N"/>
</dbReference>
<evidence type="ECO:0000313" key="8">
    <source>
        <dbReference type="Proteomes" id="UP000009134"/>
    </source>
</evidence>
<keyword evidence="4" id="KW-0521">NADP</keyword>
<dbReference type="Gene3D" id="3.40.50.720">
    <property type="entry name" value="NAD(P)-binding Rossmann-like Domain"/>
    <property type="match status" value="1"/>
</dbReference>
<dbReference type="GO" id="GO:0050661">
    <property type="term" value="F:NADP binding"/>
    <property type="evidence" value="ECO:0007669"/>
    <property type="project" value="TreeGrafter"/>
</dbReference>
<feature type="active site" description="Proton acceptor" evidence="4">
    <location>
        <position position="71"/>
    </location>
</feature>